<feature type="transmembrane region" description="Helical" evidence="1">
    <location>
        <begin position="125"/>
        <end position="147"/>
    </location>
</feature>
<dbReference type="Pfam" id="PF13346">
    <property type="entry name" value="ABC2_membrane_5"/>
    <property type="match status" value="1"/>
</dbReference>
<keyword evidence="1" id="KW-0472">Membrane</keyword>
<keyword evidence="1" id="KW-1133">Transmembrane helix</keyword>
<dbReference type="EMBL" id="DWVY01000022">
    <property type="protein sequence ID" value="HJC74293.1"/>
    <property type="molecule type" value="Genomic_DNA"/>
</dbReference>
<feature type="transmembrane region" description="Helical" evidence="1">
    <location>
        <begin position="188"/>
        <end position="210"/>
    </location>
</feature>
<reference evidence="2" key="1">
    <citation type="journal article" date="2021" name="PeerJ">
        <title>Extensive microbial diversity within the chicken gut microbiome revealed by metagenomics and culture.</title>
        <authorList>
            <person name="Gilroy R."/>
            <person name="Ravi A."/>
            <person name="Getino M."/>
            <person name="Pursley I."/>
            <person name="Horton D.L."/>
            <person name="Alikhan N.F."/>
            <person name="Baker D."/>
            <person name="Gharbi K."/>
            <person name="Hall N."/>
            <person name="Watson M."/>
            <person name="Adriaenssens E.M."/>
            <person name="Foster-Nyarko E."/>
            <person name="Jarju S."/>
            <person name="Secka A."/>
            <person name="Antonio M."/>
            <person name="Oren A."/>
            <person name="Chaudhuri R.R."/>
            <person name="La Ragione R."/>
            <person name="Hildebrand F."/>
            <person name="Pallen M.J."/>
        </authorList>
    </citation>
    <scope>NUCLEOTIDE SEQUENCE</scope>
    <source>
        <strain evidence="2">CHK196-7946</strain>
    </source>
</reference>
<evidence type="ECO:0000256" key="1">
    <source>
        <dbReference type="SAM" id="Phobius"/>
    </source>
</evidence>
<reference evidence="2" key="2">
    <citation type="submission" date="2021-04" db="EMBL/GenBank/DDBJ databases">
        <authorList>
            <person name="Gilroy R."/>
        </authorList>
    </citation>
    <scope>NUCLEOTIDE SEQUENCE</scope>
    <source>
        <strain evidence="2">CHK196-7946</strain>
    </source>
</reference>
<keyword evidence="1" id="KW-0812">Transmembrane</keyword>
<gene>
    <name evidence="2" type="ORF">H9697_05015</name>
</gene>
<dbReference type="Proteomes" id="UP000823902">
    <property type="component" value="Unassembled WGS sequence"/>
</dbReference>
<sequence length="215" mass="24178">MKGIMLKDLYENFYIKKNLVAYIFASLFFIVASAVMDTRYSFILYTMLLMIFFGTSVLETSSEQDDKAHFHKIQFTFPVTKAEIVISKYLLALICNGCWIMIALVYVLANVYLRPLVTLAEALTVWGLGICASLAFTSLIYVFYFLLGRKIGTVIYIASALILGGMYGASTVFFGIESYTSADTAVRLLFLLPASIVLYVLSCMLSILIYKKKYS</sequence>
<feature type="transmembrane region" description="Helical" evidence="1">
    <location>
        <begin position="154"/>
        <end position="176"/>
    </location>
</feature>
<name>A0A9D2TML2_9FIRM</name>
<dbReference type="AlphaFoldDB" id="A0A9D2TML2"/>
<accession>A0A9D2TML2</accession>
<feature type="transmembrane region" description="Helical" evidence="1">
    <location>
        <begin position="89"/>
        <end position="113"/>
    </location>
</feature>
<evidence type="ECO:0000313" key="3">
    <source>
        <dbReference type="Proteomes" id="UP000823902"/>
    </source>
</evidence>
<protein>
    <submittedName>
        <fullName evidence="2">ABC-2 transporter permease</fullName>
    </submittedName>
</protein>
<organism evidence="2 3">
    <name type="scientific">Candidatus Mediterraneibacter faecavium</name>
    <dbReference type="NCBI Taxonomy" id="2838668"/>
    <lineage>
        <taxon>Bacteria</taxon>
        <taxon>Bacillati</taxon>
        <taxon>Bacillota</taxon>
        <taxon>Clostridia</taxon>
        <taxon>Lachnospirales</taxon>
        <taxon>Lachnospiraceae</taxon>
        <taxon>Mediterraneibacter</taxon>
    </lineage>
</organism>
<evidence type="ECO:0000313" key="2">
    <source>
        <dbReference type="EMBL" id="HJC74293.1"/>
    </source>
</evidence>
<comment type="caution">
    <text evidence="2">The sequence shown here is derived from an EMBL/GenBank/DDBJ whole genome shotgun (WGS) entry which is preliminary data.</text>
</comment>
<dbReference type="InterPro" id="IPR025699">
    <property type="entry name" value="ABC2_memb-like"/>
</dbReference>
<feature type="transmembrane region" description="Helical" evidence="1">
    <location>
        <begin position="20"/>
        <end position="36"/>
    </location>
</feature>
<feature type="transmembrane region" description="Helical" evidence="1">
    <location>
        <begin position="42"/>
        <end position="58"/>
    </location>
</feature>
<proteinExistence type="predicted"/>